<reference evidence="8 9" key="1">
    <citation type="journal article" date="2013" name="Curr. Biol.">
        <title>The Genome of the Foraminiferan Reticulomyxa filosa.</title>
        <authorList>
            <person name="Glockner G."/>
            <person name="Hulsmann N."/>
            <person name="Schleicher M."/>
            <person name="Noegel A.A."/>
            <person name="Eichinger L."/>
            <person name="Gallinger C."/>
            <person name="Pawlowski J."/>
            <person name="Sierra R."/>
            <person name="Euteneuer U."/>
            <person name="Pillet L."/>
            <person name="Moustafa A."/>
            <person name="Platzer M."/>
            <person name="Groth M."/>
            <person name="Szafranski K."/>
            <person name="Schliwa M."/>
        </authorList>
    </citation>
    <scope>NUCLEOTIDE SEQUENCE [LARGE SCALE GENOMIC DNA]</scope>
</reference>
<feature type="non-terminal residue" evidence="8">
    <location>
        <position position="1"/>
    </location>
</feature>
<dbReference type="OrthoDB" id="2015991at2759"/>
<name>X6PCA2_RETFI</name>
<evidence type="ECO:0000256" key="5">
    <source>
        <dbReference type="ARBA" id="ARBA00022989"/>
    </source>
</evidence>
<organism evidence="8 9">
    <name type="scientific">Reticulomyxa filosa</name>
    <dbReference type="NCBI Taxonomy" id="46433"/>
    <lineage>
        <taxon>Eukaryota</taxon>
        <taxon>Sar</taxon>
        <taxon>Rhizaria</taxon>
        <taxon>Retaria</taxon>
        <taxon>Foraminifera</taxon>
        <taxon>Monothalamids</taxon>
        <taxon>Reticulomyxidae</taxon>
        <taxon>Reticulomyxa</taxon>
    </lineage>
</organism>
<sequence>RSSLQKSNQSNTYKVYSGESSEYMGYQAQANYYGFLTSAQHPNARFQRLLTARTQDDLAEYIPTFQAKRYPYSKRYGPVNKADSILKLFQSSANQPSEQVIVIIDPDNWILKDISPWVKQVAPGHALGEAAWFYGSSAVTSLWKEVCLQNCDWPLDLVGVPYLVHREDLKKIAPWFRKYIMIMKEREETDPSFAKKYEVLFHIQMGWGTEMFGYIFAAAHVGIKHEVVWGIQIRDVSPRPQTPKDEKAFAMIHMGRAWFPRDYEPGKQWWHTEGRAFRNFGAQVWCKCNWTASDIIPWPIPEGTDFQSRHTLYLLHESRMYFGEIPKKTKFRQTGPNGYHSAMG</sequence>
<comment type="caution">
    <text evidence="8">The sequence shown here is derived from an EMBL/GenBank/DDBJ whole genome shotgun (WGS) entry which is preliminary data.</text>
</comment>
<feature type="domain" description="Hydroxyproline O-arabinosyltransferase-like" evidence="7">
    <location>
        <begin position="16"/>
        <end position="255"/>
    </location>
</feature>
<dbReference type="Proteomes" id="UP000023152">
    <property type="component" value="Unassembled WGS sequence"/>
</dbReference>
<dbReference type="AlphaFoldDB" id="X6PCA2"/>
<dbReference type="GO" id="GO:0016757">
    <property type="term" value="F:glycosyltransferase activity"/>
    <property type="evidence" value="ECO:0007669"/>
    <property type="project" value="UniProtKB-KW"/>
</dbReference>
<evidence type="ECO:0000256" key="4">
    <source>
        <dbReference type="ARBA" id="ARBA00022692"/>
    </source>
</evidence>
<evidence type="ECO:0000256" key="3">
    <source>
        <dbReference type="ARBA" id="ARBA00022679"/>
    </source>
</evidence>
<protein>
    <recommendedName>
        <fullName evidence="7">Hydroxyproline O-arabinosyltransferase-like domain-containing protein</fullName>
    </recommendedName>
</protein>
<evidence type="ECO:0000256" key="6">
    <source>
        <dbReference type="ARBA" id="ARBA00023136"/>
    </source>
</evidence>
<dbReference type="GO" id="GO:0016020">
    <property type="term" value="C:membrane"/>
    <property type="evidence" value="ECO:0007669"/>
    <property type="project" value="UniProtKB-SubCell"/>
</dbReference>
<evidence type="ECO:0000313" key="8">
    <source>
        <dbReference type="EMBL" id="ETO36150.1"/>
    </source>
</evidence>
<dbReference type="InterPro" id="IPR044845">
    <property type="entry name" value="HPAT/SRGT1-like"/>
</dbReference>
<comment type="subcellular location">
    <subcellularLocation>
        <location evidence="1">Membrane</location>
        <topology evidence="1">Single-pass membrane protein</topology>
    </subcellularLocation>
</comment>
<keyword evidence="9" id="KW-1185">Reference proteome</keyword>
<evidence type="ECO:0000313" key="9">
    <source>
        <dbReference type="Proteomes" id="UP000023152"/>
    </source>
</evidence>
<proteinExistence type="predicted"/>
<keyword evidence="3" id="KW-0808">Transferase</keyword>
<keyword evidence="4" id="KW-0812">Transmembrane</keyword>
<gene>
    <name evidence="8" type="ORF">RFI_00912</name>
</gene>
<dbReference type="PANTHER" id="PTHR31485:SF7">
    <property type="entry name" value="PEPTIDYL SERINE ALPHA-GALACTOSYLTRANSFERASE"/>
    <property type="match status" value="1"/>
</dbReference>
<keyword evidence="6" id="KW-0472">Membrane</keyword>
<accession>X6PCA2</accession>
<evidence type="ECO:0000256" key="2">
    <source>
        <dbReference type="ARBA" id="ARBA00022676"/>
    </source>
</evidence>
<dbReference type="InterPro" id="IPR056508">
    <property type="entry name" value="HPAT-like"/>
</dbReference>
<dbReference type="PANTHER" id="PTHR31485">
    <property type="entry name" value="PEPTIDYL SERINE ALPHA-GALACTOSYLTRANSFERASE"/>
    <property type="match status" value="1"/>
</dbReference>
<evidence type="ECO:0000259" key="7">
    <source>
        <dbReference type="Pfam" id="PF23452"/>
    </source>
</evidence>
<evidence type="ECO:0000256" key="1">
    <source>
        <dbReference type="ARBA" id="ARBA00004167"/>
    </source>
</evidence>
<keyword evidence="5" id="KW-1133">Transmembrane helix</keyword>
<dbReference type="EMBL" id="ASPP01000962">
    <property type="protein sequence ID" value="ETO36150.1"/>
    <property type="molecule type" value="Genomic_DNA"/>
</dbReference>
<dbReference type="Pfam" id="PF23452">
    <property type="entry name" value="HPAT"/>
    <property type="match status" value="1"/>
</dbReference>
<keyword evidence="2" id="KW-0328">Glycosyltransferase</keyword>